<keyword evidence="3" id="KW-1185">Reference proteome</keyword>
<feature type="domain" description="VOC" evidence="1">
    <location>
        <begin position="3"/>
        <end position="127"/>
    </location>
</feature>
<dbReference type="SUPFAM" id="SSF54593">
    <property type="entry name" value="Glyoxalase/Bleomycin resistance protein/Dihydroxybiphenyl dioxygenase"/>
    <property type="match status" value="1"/>
</dbReference>
<dbReference type="PANTHER" id="PTHR36503:SF2">
    <property type="entry name" value="BLR2408 PROTEIN"/>
    <property type="match status" value="1"/>
</dbReference>
<dbReference type="PANTHER" id="PTHR36503">
    <property type="entry name" value="BLR2520 PROTEIN"/>
    <property type="match status" value="1"/>
</dbReference>
<dbReference type="EMBL" id="FUZA01000020">
    <property type="protein sequence ID" value="SKC20705.1"/>
    <property type="molecule type" value="Genomic_DNA"/>
</dbReference>
<name>A0A1T5HJ35_9BACT</name>
<accession>A0A1T5HJ35</accession>
<evidence type="ECO:0000313" key="2">
    <source>
        <dbReference type="EMBL" id="SKC20705.1"/>
    </source>
</evidence>
<organism evidence="2 3">
    <name type="scientific">Dyadobacter psychrophilus</name>
    <dbReference type="NCBI Taxonomy" id="651661"/>
    <lineage>
        <taxon>Bacteria</taxon>
        <taxon>Pseudomonadati</taxon>
        <taxon>Bacteroidota</taxon>
        <taxon>Cytophagia</taxon>
        <taxon>Cytophagales</taxon>
        <taxon>Spirosomataceae</taxon>
        <taxon>Dyadobacter</taxon>
    </lineage>
</organism>
<dbReference type="PROSITE" id="PS51819">
    <property type="entry name" value="VOC"/>
    <property type="match status" value="1"/>
</dbReference>
<reference evidence="3" key="1">
    <citation type="submission" date="2017-02" db="EMBL/GenBank/DDBJ databases">
        <authorList>
            <person name="Varghese N."/>
            <person name="Submissions S."/>
        </authorList>
    </citation>
    <scope>NUCLEOTIDE SEQUENCE [LARGE SCALE GENOMIC DNA]</scope>
    <source>
        <strain evidence="3">DSM 22270</strain>
    </source>
</reference>
<proteinExistence type="predicted"/>
<dbReference type="InterPro" id="IPR037523">
    <property type="entry name" value="VOC_core"/>
</dbReference>
<dbReference type="InterPro" id="IPR029068">
    <property type="entry name" value="Glyas_Bleomycin-R_OHBP_Dase"/>
</dbReference>
<dbReference type="Gene3D" id="3.10.180.10">
    <property type="entry name" value="2,3-Dihydroxybiphenyl 1,2-Dioxygenase, domain 1"/>
    <property type="match status" value="1"/>
</dbReference>
<evidence type="ECO:0000259" key="1">
    <source>
        <dbReference type="PROSITE" id="PS51819"/>
    </source>
</evidence>
<dbReference type="RefSeq" id="WP_082218114.1">
    <property type="nucleotide sequence ID" value="NZ_FUZA01000020.1"/>
</dbReference>
<dbReference type="InterPro" id="IPR004360">
    <property type="entry name" value="Glyas_Fos-R_dOase_dom"/>
</dbReference>
<sequence length="144" mass="16331">MAKQIFINLAVKDVNKSMEFYTKMGFSNNPQFSDESGKCMVWSEDIFLMLLSHEKFESFATKPIADTKSGVAGLFSLSVDSLDEVNRITEAALSAGGIEPNEIRDYGFMQQRTIEDFDGHTWEVFYMDMSKFPTEQPAAQNEQN</sequence>
<protein>
    <recommendedName>
        <fullName evidence="1">VOC domain-containing protein</fullName>
    </recommendedName>
</protein>
<dbReference type="Proteomes" id="UP000190897">
    <property type="component" value="Unassembled WGS sequence"/>
</dbReference>
<dbReference type="Pfam" id="PF00903">
    <property type="entry name" value="Glyoxalase"/>
    <property type="match status" value="1"/>
</dbReference>
<evidence type="ECO:0000313" key="3">
    <source>
        <dbReference type="Proteomes" id="UP000190897"/>
    </source>
</evidence>
<gene>
    <name evidence="2" type="ORF">SAMN05660293_05700</name>
</gene>
<dbReference type="AlphaFoldDB" id="A0A1T5HJ35"/>
<dbReference type="OrthoDB" id="9798430at2"/>
<dbReference type="STRING" id="651661.SAMN05660293_05700"/>